<dbReference type="EMBL" id="JBFAIH010000021">
    <property type="protein sequence ID" value="MEV0366734.1"/>
    <property type="molecule type" value="Genomic_DNA"/>
</dbReference>
<name>A0ABV3FG80_9NOCA</name>
<keyword evidence="2" id="KW-1185">Reference proteome</keyword>
<dbReference type="RefSeq" id="WP_357985186.1">
    <property type="nucleotide sequence ID" value="NZ_JBFAIH010000021.1"/>
</dbReference>
<dbReference type="Proteomes" id="UP001551658">
    <property type="component" value="Unassembled WGS sequence"/>
</dbReference>
<sequence length="302" mass="34449">MAGADEPLSEWHERLFFVLMLLEDLELKGAGFAFDYSGGSLAALEREFLKRYVAPEQIAWPTRRTLTEGFVAYLGETLMRAAGGAWAWSTEPDIDGFGVDVPLVTADATLAVEPISPIRLLREVAEVRDGERFTVAHDRWACAVDEKKRADPSWRPVKEHTTVDRPDPESIPLAEWLSRRGGSFQSWVDNYAPDTTWNFTPASIALLEELVRRVTPTEKMLLDHANRDFLEGAIWYLGETMRRGLGGRWNWNLRKRGKRNFPYVEKLGSRGDRRCSPYTIIEAALDRPGYLTYHYELAAERK</sequence>
<reference evidence="1 2" key="1">
    <citation type="submission" date="2024-06" db="EMBL/GenBank/DDBJ databases">
        <title>The Natural Products Discovery Center: Release of the First 8490 Sequenced Strains for Exploring Actinobacteria Biosynthetic Diversity.</title>
        <authorList>
            <person name="Kalkreuter E."/>
            <person name="Kautsar S.A."/>
            <person name="Yang D."/>
            <person name="Bader C.D."/>
            <person name="Teijaro C.N."/>
            <person name="Fluegel L."/>
            <person name="Davis C.M."/>
            <person name="Simpson J.R."/>
            <person name="Lauterbach L."/>
            <person name="Steele A.D."/>
            <person name="Gui C."/>
            <person name="Meng S."/>
            <person name="Li G."/>
            <person name="Viehrig K."/>
            <person name="Ye F."/>
            <person name="Su P."/>
            <person name="Kiefer A.F."/>
            <person name="Nichols A."/>
            <person name="Cepeda A.J."/>
            <person name="Yan W."/>
            <person name="Fan B."/>
            <person name="Jiang Y."/>
            <person name="Adhikari A."/>
            <person name="Zheng C.-J."/>
            <person name="Schuster L."/>
            <person name="Cowan T.M."/>
            <person name="Smanski M.J."/>
            <person name="Chevrette M.G."/>
            <person name="De Carvalho L.P.S."/>
            <person name="Shen B."/>
        </authorList>
    </citation>
    <scope>NUCLEOTIDE SEQUENCE [LARGE SCALE GENOMIC DNA]</scope>
    <source>
        <strain evidence="1 2">NPDC050671</strain>
    </source>
</reference>
<evidence type="ECO:0000313" key="1">
    <source>
        <dbReference type="EMBL" id="MEV0366734.1"/>
    </source>
</evidence>
<gene>
    <name evidence="1" type="ORF">AB0H72_28975</name>
</gene>
<evidence type="ECO:0000313" key="2">
    <source>
        <dbReference type="Proteomes" id="UP001551658"/>
    </source>
</evidence>
<proteinExistence type="predicted"/>
<comment type="caution">
    <text evidence="1">The sequence shown here is derived from an EMBL/GenBank/DDBJ whole genome shotgun (WGS) entry which is preliminary data.</text>
</comment>
<organism evidence="1 2">
    <name type="scientific">Nocardia fusca</name>
    <dbReference type="NCBI Taxonomy" id="941183"/>
    <lineage>
        <taxon>Bacteria</taxon>
        <taxon>Bacillati</taxon>
        <taxon>Actinomycetota</taxon>
        <taxon>Actinomycetes</taxon>
        <taxon>Mycobacteriales</taxon>
        <taxon>Nocardiaceae</taxon>
        <taxon>Nocardia</taxon>
    </lineage>
</organism>
<protein>
    <submittedName>
        <fullName evidence="1">Uncharacterized protein</fullName>
    </submittedName>
</protein>
<accession>A0ABV3FG80</accession>